<dbReference type="AlphaFoldDB" id="A9NP12"/>
<protein>
    <submittedName>
        <fullName evidence="1">Uncharacterized protein</fullName>
    </submittedName>
</protein>
<reference evidence="2" key="1">
    <citation type="submission" date="2007-06" db="EMBL/GenBank/DDBJ databases">
        <title>Full length cDNA sequences from Sitka Spruce (Picea sitchensis).</title>
        <authorList>
            <person name="Ralph S.G."/>
            <person name="Chun H.E."/>
            <person name="Liao N."/>
            <person name="Ali J."/>
            <person name="Reid K."/>
            <person name="Kolosova N."/>
            <person name="Cooper N."/>
            <person name="Cullis C."/>
            <person name="Jancsik S."/>
            <person name="Moore R."/>
            <person name="Mayo M."/>
            <person name="Wagner S."/>
            <person name="Holt R.A."/>
            <person name="Jones S.J.M."/>
            <person name="Marra M.A."/>
            <person name="Ritland C.E."/>
            <person name="Ritland K."/>
            <person name="Bohlmann J."/>
        </authorList>
    </citation>
    <scope>NUCLEOTIDE SEQUENCE</scope>
    <source>
        <tissue evidence="2">Green portion of the leader tissue</tissue>
    </source>
</reference>
<dbReference type="EMBL" id="EF083022">
    <property type="protein sequence ID" value="ABK22373.1"/>
    <property type="molecule type" value="mRNA"/>
</dbReference>
<sequence length="124" mass="14135">MLYAVFSPRLYYDSPHFLRLQSQFQNLADSPFPFLYIRSCSCNCCYVCVCRISCYSPISAHLEGERLSRLPSMGGGSVSTAFLPVKPAARCSQVQRIRIQRNVPLFQSLLQSFQLLGFEHPTLY</sequence>
<evidence type="ECO:0000313" key="2">
    <source>
        <dbReference type="EMBL" id="ABR17698.1"/>
    </source>
</evidence>
<proteinExistence type="evidence at transcript level"/>
<evidence type="ECO:0000313" key="1">
    <source>
        <dbReference type="EMBL" id="ABK22373.1"/>
    </source>
</evidence>
<name>A9NP12_PICSI</name>
<dbReference type="EMBL" id="EF677903">
    <property type="protein sequence ID" value="ABR17698.1"/>
    <property type="molecule type" value="mRNA"/>
</dbReference>
<reference evidence="1" key="2">
    <citation type="journal article" date="2008" name="BMC Genomics">
        <title>A conifer genomics resource of 200,000 spruce (Picea spp.) ESTs and 6,464 high-quality, sequence-finished full-length cDNAs for Sitka spruce (Picea sitchensis).</title>
        <authorList>
            <person name="Ralph S.G."/>
            <person name="Chun H.J."/>
            <person name="Kolosova N."/>
            <person name="Cooper D."/>
            <person name="Oddy C."/>
            <person name="Ritland C.E."/>
            <person name="Kirkpatrick R."/>
            <person name="Moore R."/>
            <person name="Barber S."/>
            <person name="Holt R.A."/>
            <person name="Jones S.J."/>
            <person name="Marra M.A."/>
            <person name="Douglas C.J."/>
            <person name="Ritland K."/>
            <person name="Bohlmann J."/>
        </authorList>
    </citation>
    <scope>NUCLEOTIDE SEQUENCE</scope>
    <source>
        <tissue evidence="1">Green portion of the leader tissue</tissue>
    </source>
</reference>
<accession>A9NP12</accession>
<organism evidence="1">
    <name type="scientific">Picea sitchensis</name>
    <name type="common">Sitka spruce</name>
    <name type="synonym">Pinus sitchensis</name>
    <dbReference type="NCBI Taxonomy" id="3332"/>
    <lineage>
        <taxon>Eukaryota</taxon>
        <taxon>Viridiplantae</taxon>
        <taxon>Streptophyta</taxon>
        <taxon>Embryophyta</taxon>
        <taxon>Tracheophyta</taxon>
        <taxon>Spermatophyta</taxon>
        <taxon>Pinopsida</taxon>
        <taxon>Pinidae</taxon>
        <taxon>Conifers I</taxon>
        <taxon>Pinales</taxon>
        <taxon>Pinaceae</taxon>
        <taxon>Picea</taxon>
    </lineage>
</organism>